<protein>
    <submittedName>
        <fullName evidence="3">Methyltransferase family protein</fullName>
    </submittedName>
</protein>
<dbReference type="OrthoDB" id="4571118at2"/>
<proteinExistence type="predicted"/>
<dbReference type="GO" id="GO:0008757">
    <property type="term" value="F:S-adenosylmethionine-dependent methyltransferase activity"/>
    <property type="evidence" value="ECO:0007669"/>
    <property type="project" value="InterPro"/>
</dbReference>
<name>A0A368YEJ8_9HYPH</name>
<evidence type="ECO:0000259" key="2">
    <source>
        <dbReference type="Pfam" id="PF08241"/>
    </source>
</evidence>
<dbReference type="PANTHER" id="PTHR44068">
    <property type="entry name" value="ZGC:194242"/>
    <property type="match status" value="1"/>
</dbReference>
<evidence type="ECO:0000256" key="1">
    <source>
        <dbReference type="ARBA" id="ARBA00022679"/>
    </source>
</evidence>
<dbReference type="AlphaFoldDB" id="A0A368YEJ8"/>
<comment type="caution">
    <text evidence="3">The sequence shown here is derived from an EMBL/GenBank/DDBJ whole genome shotgun (WGS) entry which is preliminary data.</text>
</comment>
<dbReference type="EMBL" id="QPJM01000023">
    <property type="protein sequence ID" value="RCW78575.1"/>
    <property type="molecule type" value="Genomic_DNA"/>
</dbReference>
<dbReference type="SUPFAM" id="SSF53335">
    <property type="entry name" value="S-adenosyl-L-methionine-dependent methyltransferases"/>
    <property type="match status" value="1"/>
</dbReference>
<feature type="domain" description="Methyltransferase type 11" evidence="2">
    <location>
        <begin position="54"/>
        <end position="152"/>
    </location>
</feature>
<dbReference type="Pfam" id="PF08241">
    <property type="entry name" value="Methyltransf_11"/>
    <property type="match status" value="1"/>
</dbReference>
<dbReference type="Gene3D" id="3.40.50.150">
    <property type="entry name" value="Vaccinia Virus protein VP39"/>
    <property type="match status" value="1"/>
</dbReference>
<reference evidence="3 4" key="1">
    <citation type="submission" date="2018-07" db="EMBL/GenBank/DDBJ databases">
        <title>Genomic Encyclopedia of Type Strains, Phase III (KMG-III): the genomes of soil and plant-associated and newly described type strains.</title>
        <authorList>
            <person name="Whitman W."/>
        </authorList>
    </citation>
    <scope>NUCLEOTIDE SEQUENCE [LARGE SCALE GENOMIC DNA]</scope>
    <source>
        <strain evidence="3 4">31-25a</strain>
    </source>
</reference>
<dbReference type="CDD" id="cd02440">
    <property type="entry name" value="AdoMet_MTases"/>
    <property type="match status" value="1"/>
</dbReference>
<gene>
    <name evidence="3" type="ORF">C7476_1234</name>
</gene>
<organism evidence="3 4">
    <name type="scientific">Phyllobacterium bourgognense</name>
    <dbReference type="NCBI Taxonomy" id="314236"/>
    <lineage>
        <taxon>Bacteria</taxon>
        <taxon>Pseudomonadati</taxon>
        <taxon>Pseudomonadota</taxon>
        <taxon>Alphaproteobacteria</taxon>
        <taxon>Hyphomicrobiales</taxon>
        <taxon>Phyllobacteriaceae</taxon>
        <taxon>Phyllobacterium</taxon>
    </lineage>
</organism>
<keyword evidence="1 3" id="KW-0808">Transferase</keyword>
<evidence type="ECO:0000313" key="4">
    <source>
        <dbReference type="Proteomes" id="UP000253324"/>
    </source>
</evidence>
<dbReference type="PANTHER" id="PTHR44068:SF11">
    <property type="entry name" value="GERANYL DIPHOSPHATE 2-C-METHYLTRANSFERASE"/>
    <property type="match status" value="1"/>
</dbReference>
<dbReference type="RefSeq" id="WP_114432563.1">
    <property type="nucleotide sequence ID" value="NZ_QPJM01000023.1"/>
</dbReference>
<dbReference type="InterPro" id="IPR029063">
    <property type="entry name" value="SAM-dependent_MTases_sf"/>
</dbReference>
<dbReference type="GO" id="GO:0032259">
    <property type="term" value="P:methylation"/>
    <property type="evidence" value="ECO:0007669"/>
    <property type="project" value="UniProtKB-KW"/>
</dbReference>
<evidence type="ECO:0000313" key="3">
    <source>
        <dbReference type="EMBL" id="RCW78575.1"/>
    </source>
</evidence>
<dbReference type="Proteomes" id="UP000253324">
    <property type="component" value="Unassembled WGS sequence"/>
</dbReference>
<keyword evidence="3" id="KW-0489">Methyltransferase</keyword>
<sequence>MKPSDPYAVTDKLDDTLLQVIVTRLETRGKHPLFDGMLRDYLGAMEIDMAKSVLDLGCGTGVAARAIARRPRFAGRVLGIDLSEALARAASKLAEDEGLGDRTEFRAGDSRKLELADGSFDALVAHTLLSHVDDPILVLKEAARLVRPGGMIGVFDGDYASMTFGHADPAKGQAYDNAVVSGVVTSPRVMRQMPRLVEAAELQLVATFPYILAEVGKADFWAPAIESFRRLLPKAGVMTDEEANAWAEGLQNDSANGVFFGASNYYGYVIRRP</sequence>
<accession>A0A368YEJ8</accession>
<keyword evidence="4" id="KW-1185">Reference proteome</keyword>
<dbReference type="InterPro" id="IPR013216">
    <property type="entry name" value="Methyltransf_11"/>
</dbReference>
<dbReference type="InterPro" id="IPR050447">
    <property type="entry name" value="Erg6_SMT_methyltransf"/>
</dbReference>